<evidence type="ECO:0000256" key="14">
    <source>
        <dbReference type="SAM" id="Phobius"/>
    </source>
</evidence>
<keyword evidence="7 14" id="KW-1133">Transmembrane helix</keyword>
<keyword evidence="8 14" id="KW-0472">Membrane</keyword>
<dbReference type="GO" id="GO:0008360">
    <property type="term" value="P:regulation of cell shape"/>
    <property type="evidence" value="ECO:0007669"/>
    <property type="project" value="UniProtKB-KW"/>
</dbReference>
<organism evidence="15 16">
    <name type="scientific">Alcanivorax nanhaiticus</name>
    <dbReference type="NCBI Taxonomy" id="1177154"/>
    <lineage>
        <taxon>Bacteria</taxon>
        <taxon>Pseudomonadati</taxon>
        <taxon>Pseudomonadota</taxon>
        <taxon>Gammaproteobacteria</taxon>
        <taxon>Oceanospirillales</taxon>
        <taxon>Alcanivoracaceae</taxon>
        <taxon>Alcanivorax</taxon>
    </lineage>
</organism>
<evidence type="ECO:0000256" key="8">
    <source>
        <dbReference type="ARBA" id="ARBA00023136"/>
    </source>
</evidence>
<evidence type="ECO:0000256" key="11">
    <source>
        <dbReference type="ARBA" id="ARBA00035703"/>
    </source>
</evidence>
<keyword evidence="3" id="KW-0997">Cell inner membrane</keyword>
<keyword evidence="4" id="KW-0132">Cell division</keyword>
<evidence type="ECO:0000313" key="15">
    <source>
        <dbReference type="EMBL" id="KGD65502.1"/>
    </source>
</evidence>
<evidence type="ECO:0000256" key="7">
    <source>
        <dbReference type="ARBA" id="ARBA00022989"/>
    </source>
</evidence>
<dbReference type="RefSeq" id="WP_035231634.1">
    <property type="nucleotide sequence ID" value="NZ_ARXV01000004.1"/>
</dbReference>
<evidence type="ECO:0000256" key="10">
    <source>
        <dbReference type="ARBA" id="ARBA00035657"/>
    </source>
</evidence>
<dbReference type="EMBL" id="ARXV01000004">
    <property type="protein sequence ID" value="KGD65502.1"/>
    <property type="molecule type" value="Genomic_DNA"/>
</dbReference>
<dbReference type="GO" id="GO:0051301">
    <property type="term" value="P:cell division"/>
    <property type="evidence" value="ECO:0007669"/>
    <property type="project" value="UniProtKB-KW"/>
</dbReference>
<keyword evidence="2" id="KW-1003">Cell membrane</keyword>
<dbReference type="PATRIC" id="fig|1177154.3.peg.1420"/>
<evidence type="ECO:0000256" key="3">
    <source>
        <dbReference type="ARBA" id="ARBA00022519"/>
    </source>
</evidence>
<feature type="transmembrane region" description="Helical" evidence="14">
    <location>
        <begin position="6"/>
        <end position="26"/>
    </location>
</feature>
<evidence type="ECO:0000256" key="4">
    <source>
        <dbReference type="ARBA" id="ARBA00022618"/>
    </source>
</evidence>
<dbReference type="PANTHER" id="PTHR39579">
    <property type="entry name" value="INNER MEMBRANE PROTEIN YHCB"/>
    <property type="match status" value="1"/>
</dbReference>
<keyword evidence="6" id="KW-0133">Cell shape</keyword>
<dbReference type="STRING" id="1177154.Y5S_01395"/>
<dbReference type="InterPro" id="IPR009386">
    <property type="entry name" value="ZapG-like"/>
</dbReference>
<protein>
    <recommendedName>
        <fullName evidence="11">Z-ring associated protein G</fullName>
    </recommendedName>
    <alternativeName>
        <fullName evidence="12">Cell division protein ZapG</fullName>
    </alternativeName>
</protein>
<name>A0A095SLN9_9GAMM</name>
<dbReference type="OrthoDB" id="7068713at2"/>
<keyword evidence="9" id="KW-0131">Cell cycle</keyword>
<dbReference type="Proteomes" id="UP000029444">
    <property type="component" value="Unassembled WGS sequence"/>
</dbReference>
<dbReference type="PANTHER" id="PTHR39579:SF1">
    <property type="entry name" value="INNER MEMBRANE PROTEIN YHCB"/>
    <property type="match status" value="1"/>
</dbReference>
<keyword evidence="16" id="KW-1185">Reference proteome</keyword>
<proteinExistence type="inferred from homology"/>
<gene>
    <name evidence="15" type="ORF">Y5S_01395</name>
</gene>
<sequence>MDMLTTGVLSFAAGVIVGAGLLFWLLPARRQAGQLIRDRDEARQALNHYREQVDDHFLHTAELVNDMTQAYRTVHEHLSRGAQALCSEGGRKRAAAKSLDSASNRDNSDPIAPPLDYAPSAKGGTLAEDFGLRSNQTEGPFEPVDVAPPAEPDTIVEPPRDYAEGCDDQGCPPEQEKK</sequence>
<evidence type="ECO:0000256" key="5">
    <source>
        <dbReference type="ARBA" id="ARBA00022692"/>
    </source>
</evidence>
<feature type="region of interest" description="Disordered" evidence="13">
    <location>
        <begin position="89"/>
        <end position="178"/>
    </location>
</feature>
<keyword evidence="5 14" id="KW-0812">Transmembrane</keyword>
<evidence type="ECO:0000256" key="6">
    <source>
        <dbReference type="ARBA" id="ARBA00022960"/>
    </source>
</evidence>
<evidence type="ECO:0000256" key="2">
    <source>
        <dbReference type="ARBA" id="ARBA00022475"/>
    </source>
</evidence>
<evidence type="ECO:0000256" key="9">
    <source>
        <dbReference type="ARBA" id="ARBA00023306"/>
    </source>
</evidence>
<evidence type="ECO:0000256" key="12">
    <source>
        <dbReference type="ARBA" id="ARBA00035727"/>
    </source>
</evidence>
<accession>A0A095SLN9</accession>
<dbReference type="Pfam" id="PF06295">
    <property type="entry name" value="ZapG-like"/>
    <property type="match status" value="1"/>
</dbReference>
<evidence type="ECO:0000256" key="13">
    <source>
        <dbReference type="SAM" id="MobiDB-lite"/>
    </source>
</evidence>
<dbReference type="AlphaFoldDB" id="A0A095SLN9"/>
<comment type="similarity">
    <text evidence="10">Belongs to the ZapG family.</text>
</comment>
<comment type="subcellular location">
    <subcellularLocation>
        <location evidence="1">Cell inner membrane</location>
        <topology evidence="1">Single-pass membrane protein</topology>
    </subcellularLocation>
</comment>
<dbReference type="GO" id="GO:0005886">
    <property type="term" value="C:plasma membrane"/>
    <property type="evidence" value="ECO:0007669"/>
    <property type="project" value="UniProtKB-SubCell"/>
</dbReference>
<reference evidence="15 16" key="1">
    <citation type="submission" date="2012-09" db="EMBL/GenBank/DDBJ databases">
        <title>Genome Sequence of alkane-degrading Bacterium Alcanivorax sp. 19-m-6.</title>
        <authorList>
            <person name="Lai Q."/>
            <person name="Shao Z."/>
        </authorList>
    </citation>
    <scope>NUCLEOTIDE SEQUENCE [LARGE SCALE GENOMIC DNA]</scope>
    <source>
        <strain evidence="15 16">19-m-6</strain>
    </source>
</reference>
<dbReference type="eggNOG" id="COG3105">
    <property type="taxonomic scope" value="Bacteria"/>
</dbReference>
<comment type="caution">
    <text evidence="15">The sequence shown here is derived from an EMBL/GenBank/DDBJ whole genome shotgun (WGS) entry which is preliminary data.</text>
</comment>
<evidence type="ECO:0000313" key="16">
    <source>
        <dbReference type="Proteomes" id="UP000029444"/>
    </source>
</evidence>
<evidence type="ECO:0000256" key="1">
    <source>
        <dbReference type="ARBA" id="ARBA00004377"/>
    </source>
</evidence>